<keyword evidence="3 5" id="KW-0653">Protein transport</keyword>
<evidence type="ECO:0000256" key="5">
    <source>
        <dbReference type="RuleBase" id="RU367043"/>
    </source>
</evidence>
<comment type="similarity">
    <text evidence="1 5">Belongs to the small Tim family.</text>
</comment>
<evidence type="ECO:0000313" key="7">
    <source>
        <dbReference type="EMBL" id="OJT12631.1"/>
    </source>
</evidence>
<dbReference type="Pfam" id="PF02953">
    <property type="entry name" value="zf-Tim10_DDP"/>
    <property type="match status" value="1"/>
</dbReference>
<comment type="subcellular location">
    <subcellularLocation>
        <location evidence="5">Mitochondrion inner membrane</location>
        <topology evidence="5">Peripheral membrane protein</topology>
        <orientation evidence="5">Intermembrane side</orientation>
    </subcellularLocation>
</comment>
<comment type="subunit">
    <text evidence="5">Heterohexamer.</text>
</comment>
<evidence type="ECO:0000313" key="8">
    <source>
        <dbReference type="Proteomes" id="UP000184267"/>
    </source>
</evidence>
<keyword evidence="2 5" id="KW-0472">Membrane</keyword>
<sequence length="109" mass="12163">MSDINDFNLDPASRKELESFIETQQAQGRVQAQVHMLTEMCWDNLAPHRARSRSAPAPISAPSRCVGSISSGFSRSEQSCLANCVDRFLDTSMYLVQKVEDRREAAQGQ</sequence>
<proteinExistence type="inferred from homology"/>
<evidence type="ECO:0000256" key="2">
    <source>
        <dbReference type="ARBA" id="ARBA00022792"/>
    </source>
</evidence>
<comment type="domain">
    <text evidence="5">The twin CX3C motif contains 4 conserved Cys residues that form 2 disulfide bonds in the mitochondrial intermembrane space.</text>
</comment>
<keyword evidence="5" id="KW-0813">Transport</keyword>
<feature type="domain" description="Tim10-like" evidence="6">
    <location>
        <begin position="64"/>
        <end position="99"/>
    </location>
</feature>
<evidence type="ECO:0000256" key="1">
    <source>
        <dbReference type="ARBA" id="ARBA00006720"/>
    </source>
</evidence>
<organism evidence="7 8">
    <name type="scientific">Trametes pubescens</name>
    <name type="common">White-rot fungus</name>
    <dbReference type="NCBI Taxonomy" id="154538"/>
    <lineage>
        <taxon>Eukaryota</taxon>
        <taxon>Fungi</taxon>
        <taxon>Dikarya</taxon>
        <taxon>Basidiomycota</taxon>
        <taxon>Agaricomycotina</taxon>
        <taxon>Agaricomycetes</taxon>
        <taxon>Polyporales</taxon>
        <taxon>Polyporaceae</taxon>
        <taxon>Trametes</taxon>
    </lineage>
</organism>
<dbReference type="OrthoDB" id="344165at2759"/>
<keyword evidence="4 5" id="KW-0811">Translocation</keyword>
<keyword evidence="5" id="KW-1015">Disulfide bond</keyword>
<dbReference type="EMBL" id="MNAD01000475">
    <property type="protein sequence ID" value="OJT12631.1"/>
    <property type="molecule type" value="Genomic_DNA"/>
</dbReference>
<dbReference type="Proteomes" id="UP000184267">
    <property type="component" value="Unassembled WGS sequence"/>
</dbReference>
<keyword evidence="8" id="KW-1185">Reference proteome</keyword>
<gene>
    <name evidence="7" type="ORF">TRAPUB_10872</name>
</gene>
<comment type="caution">
    <text evidence="7">The sequence shown here is derived from an EMBL/GenBank/DDBJ whole genome shotgun (WGS) entry which is preliminary data.</text>
</comment>
<dbReference type="InterPro" id="IPR004217">
    <property type="entry name" value="Tim10-like"/>
</dbReference>
<dbReference type="GO" id="GO:0005743">
    <property type="term" value="C:mitochondrial inner membrane"/>
    <property type="evidence" value="ECO:0007669"/>
    <property type="project" value="UniProtKB-SubCell"/>
</dbReference>
<dbReference type="OMA" id="WDVCFAD"/>
<evidence type="ECO:0000259" key="6">
    <source>
        <dbReference type="Pfam" id="PF02953"/>
    </source>
</evidence>
<name>A0A1M2VYE8_TRAPU</name>
<dbReference type="Gene3D" id="1.10.287.810">
    <property type="entry name" value="Mitochondrial import inner membrane translocase subunit tim13 like domains"/>
    <property type="match status" value="1"/>
</dbReference>
<keyword evidence="2 5" id="KW-0999">Mitochondrion inner membrane</keyword>
<dbReference type="STRING" id="154538.A0A1M2VYE8"/>
<comment type="function">
    <text evidence="5">Mitochondrial intermembrane chaperone that participates in the import and insertion of some multi-pass transmembrane proteins into the mitochondrial inner membrane. Also required for the transfer of beta-barrel precursors from the TOM complex to the sorting and assembly machinery (SAM complex) of the outer membrane. Acts as a chaperone-like protein that protects the hydrophobic precursors from aggregation and guide them through the mitochondrial intermembrane space.</text>
</comment>
<dbReference type="GO" id="GO:0015031">
    <property type="term" value="P:protein transport"/>
    <property type="evidence" value="ECO:0007669"/>
    <property type="project" value="UniProtKB-KW"/>
</dbReference>
<evidence type="ECO:0000256" key="3">
    <source>
        <dbReference type="ARBA" id="ARBA00022927"/>
    </source>
</evidence>
<dbReference type="InterPro" id="IPR035427">
    <property type="entry name" value="Tim10-like_dom_sf"/>
</dbReference>
<evidence type="ECO:0000256" key="4">
    <source>
        <dbReference type="ARBA" id="ARBA00023010"/>
    </source>
</evidence>
<reference evidence="7 8" key="1">
    <citation type="submission" date="2016-10" db="EMBL/GenBank/DDBJ databases">
        <title>Genome sequence of the basidiomycete white-rot fungus Trametes pubescens.</title>
        <authorList>
            <person name="Makela M.R."/>
            <person name="Granchi Z."/>
            <person name="Peng M."/>
            <person name="De Vries R.P."/>
            <person name="Grigoriev I."/>
            <person name="Riley R."/>
            <person name="Hilden K."/>
        </authorList>
    </citation>
    <scope>NUCLEOTIDE SEQUENCE [LARGE SCALE GENOMIC DNA]</scope>
    <source>
        <strain evidence="7 8">FBCC735</strain>
    </source>
</reference>
<protein>
    <recommendedName>
        <fullName evidence="5">Mitochondrial import inner membrane translocase subunit</fullName>
    </recommendedName>
</protein>
<keyword evidence="5" id="KW-0496">Mitochondrion</keyword>
<dbReference type="SUPFAM" id="SSF144122">
    <property type="entry name" value="Tim10-like"/>
    <property type="match status" value="1"/>
</dbReference>
<dbReference type="AlphaFoldDB" id="A0A1M2VYE8"/>
<accession>A0A1M2VYE8</accession>
<keyword evidence="5" id="KW-0143">Chaperone</keyword>